<evidence type="ECO:0000313" key="2">
    <source>
        <dbReference type="EMBL" id="SBP87995.1"/>
    </source>
</evidence>
<name>A0A238D428_THIDL</name>
<keyword evidence="3" id="KW-1185">Reference proteome</keyword>
<accession>A0A238D428</accession>
<evidence type="ECO:0000313" key="3">
    <source>
        <dbReference type="Proteomes" id="UP000214566"/>
    </source>
</evidence>
<evidence type="ECO:0000256" key="1">
    <source>
        <dbReference type="SAM" id="MobiDB-lite"/>
    </source>
</evidence>
<dbReference type="RefSeq" id="WP_094160112.1">
    <property type="nucleotide sequence ID" value="NZ_LT592170.1"/>
</dbReference>
<sequence>MAARPSHGQSSTALTTPRFGAQGLYRPDDSRRIITAQASIPMAYTEARFGLGSRKARRSRAGEDTADFQIAREPIGELRARARPCRSA</sequence>
<gene>
    <name evidence="2" type="ORF">THIARS_60708</name>
</gene>
<organism evidence="2 3">
    <name type="scientific">Thiomonas delicata</name>
    <name type="common">Thiomonas cuprina</name>
    <dbReference type="NCBI Taxonomy" id="364030"/>
    <lineage>
        <taxon>Bacteria</taxon>
        <taxon>Pseudomonadati</taxon>
        <taxon>Pseudomonadota</taxon>
        <taxon>Betaproteobacteria</taxon>
        <taxon>Burkholderiales</taxon>
        <taxon>Thiomonas</taxon>
    </lineage>
</organism>
<feature type="region of interest" description="Disordered" evidence="1">
    <location>
        <begin position="1"/>
        <end position="27"/>
    </location>
</feature>
<protein>
    <submittedName>
        <fullName evidence="2">Uncharacterized protein</fullName>
    </submittedName>
</protein>
<proteinExistence type="predicted"/>
<reference evidence="2 3" key="1">
    <citation type="submission" date="2016-06" db="EMBL/GenBank/DDBJ databases">
        <authorList>
            <person name="Kjaerup R.B."/>
            <person name="Dalgaard T.S."/>
            <person name="Juul-Madsen H.R."/>
        </authorList>
    </citation>
    <scope>NUCLEOTIDE SEQUENCE [LARGE SCALE GENOMIC DNA]</scope>
    <source>
        <strain evidence="2 3">DSM 16361</strain>
    </source>
</reference>
<dbReference type="Proteomes" id="UP000214566">
    <property type="component" value="Unassembled WGS sequence"/>
</dbReference>
<dbReference type="AlphaFoldDB" id="A0A238D428"/>
<dbReference type="EMBL" id="FLMQ01000055">
    <property type="protein sequence ID" value="SBP87995.1"/>
    <property type="molecule type" value="Genomic_DNA"/>
</dbReference>